<accession>A0ABQ1IV54</accession>
<evidence type="ECO:0000259" key="2">
    <source>
        <dbReference type="Pfam" id="PF18676"/>
    </source>
</evidence>
<gene>
    <name evidence="3" type="ORF">GCM10011502_27190</name>
</gene>
<dbReference type="Proteomes" id="UP000646152">
    <property type="component" value="Unassembled WGS sequence"/>
</dbReference>
<organism evidence="3 4">
    <name type="scientific">Oceanisphaera marina</name>
    <dbReference type="NCBI Taxonomy" id="2017550"/>
    <lineage>
        <taxon>Bacteria</taxon>
        <taxon>Pseudomonadati</taxon>
        <taxon>Pseudomonadota</taxon>
        <taxon>Gammaproteobacteria</taxon>
        <taxon>Aeromonadales</taxon>
        <taxon>Aeromonadaceae</taxon>
        <taxon>Oceanisphaera</taxon>
    </lineage>
</organism>
<feature type="domain" description="MBG" evidence="2">
    <location>
        <begin position="85"/>
        <end position="163"/>
    </location>
</feature>
<sequence length="268" mass="27557">MSGITAQDKTYDGNSTANVNAANAQISGLIAGDKITVSASGAFSDKHAGENKTVILNNSYTGADAGNYNITNQANTTANITPRSVTVTATDADKYQGAADPVLTYQTGCGQLASDCGLVNGERLSGTIIREAGEQAGNYAIQQGTVNDAVNPNYAINFEPGNFVINKRITNSAGNVAIGALQQLTQGQSGDSQQTGIGQRGMEFAVNSRVTSSPNGQGPEVSGGLELVDLDEATVAEQNGTRNDSGLLPLFVVNGGILMDNTLNAYGN</sequence>
<comment type="caution">
    <text evidence="3">The sequence shown here is derived from an EMBL/GenBank/DDBJ whole genome shotgun (WGS) entry which is preliminary data.</text>
</comment>
<dbReference type="InterPro" id="IPR041248">
    <property type="entry name" value="YDG"/>
</dbReference>
<dbReference type="Pfam" id="PF18657">
    <property type="entry name" value="YDG"/>
    <property type="match status" value="1"/>
</dbReference>
<proteinExistence type="predicted"/>
<protein>
    <recommendedName>
        <fullName evidence="5">MBG domain-containing protein</fullName>
    </recommendedName>
</protein>
<name>A0ABQ1IV54_9GAMM</name>
<reference evidence="4" key="1">
    <citation type="journal article" date="2019" name="Int. J. Syst. Evol. Microbiol.">
        <title>The Global Catalogue of Microorganisms (GCM) 10K type strain sequencing project: providing services to taxonomists for standard genome sequencing and annotation.</title>
        <authorList>
            <consortium name="The Broad Institute Genomics Platform"/>
            <consortium name="The Broad Institute Genome Sequencing Center for Infectious Disease"/>
            <person name="Wu L."/>
            <person name="Ma J."/>
        </authorList>
    </citation>
    <scope>NUCLEOTIDE SEQUENCE [LARGE SCALE GENOMIC DNA]</scope>
    <source>
        <strain evidence="4">CGMCC 1.15923</strain>
    </source>
</reference>
<evidence type="ECO:0008006" key="5">
    <source>
        <dbReference type="Google" id="ProtNLM"/>
    </source>
</evidence>
<evidence type="ECO:0000313" key="4">
    <source>
        <dbReference type="Proteomes" id="UP000646152"/>
    </source>
</evidence>
<dbReference type="InterPro" id="IPR041286">
    <property type="entry name" value="MBG_2"/>
</dbReference>
<feature type="domain" description="YDG" evidence="1">
    <location>
        <begin position="2"/>
        <end position="73"/>
    </location>
</feature>
<evidence type="ECO:0000259" key="1">
    <source>
        <dbReference type="Pfam" id="PF18657"/>
    </source>
</evidence>
<dbReference type="Pfam" id="PF18676">
    <property type="entry name" value="MBG_2"/>
    <property type="match status" value="1"/>
</dbReference>
<keyword evidence="4" id="KW-1185">Reference proteome</keyword>
<dbReference type="EMBL" id="BMKE01000028">
    <property type="protein sequence ID" value="GGB52613.1"/>
    <property type="molecule type" value="Genomic_DNA"/>
</dbReference>
<evidence type="ECO:0000313" key="3">
    <source>
        <dbReference type="EMBL" id="GGB52613.1"/>
    </source>
</evidence>